<organism evidence="2 3">
    <name type="scientific">Parvularcula bermudensis (strain ATCC BAA-594 / HTCC2503 / KCTC 12087)</name>
    <dbReference type="NCBI Taxonomy" id="314260"/>
    <lineage>
        <taxon>Bacteria</taxon>
        <taxon>Pseudomonadati</taxon>
        <taxon>Pseudomonadota</taxon>
        <taxon>Alphaproteobacteria</taxon>
        <taxon>Parvularculales</taxon>
        <taxon>Parvularculaceae</taxon>
        <taxon>Parvularcula</taxon>
    </lineage>
</organism>
<dbReference type="HOGENOM" id="CLU_2790156_0_0_5"/>
<reference evidence="2 3" key="2">
    <citation type="journal article" date="2011" name="J. Bacteriol.">
        <title>Complete genome sequence of strain HTCC2503T of Parvularcula bermudensis, the type species of the order "Parvularculales" in the class Alphaproteobacteria.</title>
        <authorList>
            <person name="Oh H.M."/>
            <person name="Kang I."/>
            <person name="Vergin K.L."/>
            <person name="Kang D."/>
            <person name="Rhee K.H."/>
            <person name="Giovannoni S.J."/>
            <person name="Cho J.C."/>
        </authorList>
    </citation>
    <scope>NUCLEOTIDE SEQUENCE [LARGE SCALE GENOMIC DNA]</scope>
    <source>
        <strain evidence="3">ATCC BAA-594 / HTCC2503 / KCTC 12087</strain>
    </source>
</reference>
<evidence type="ECO:0000313" key="3">
    <source>
        <dbReference type="Proteomes" id="UP000001302"/>
    </source>
</evidence>
<dbReference type="STRING" id="314260.PB2503_00547"/>
<proteinExistence type="predicted"/>
<sequence>MSAVARAMGVARSHLYDRTKESGSPSGSYRKDGDTELLAAIAAVTDERPHLWLSPCHGDRPAAVRPRQ</sequence>
<dbReference type="AlphaFoldDB" id="E0TAY1"/>
<feature type="region of interest" description="Disordered" evidence="1">
    <location>
        <begin position="1"/>
        <end position="32"/>
    </location>
</feature>
<keyword evidence="3" id="KW-1185">Reference proteome</keyword>
<reference evidence="3" key="1">
    <citation type="submission" date="2010-08" db="EMBL/GenBank/DDBJ databases">
        <title>Genome sequence of Parvularcula bermudensis HTCC2503.</title>
        <authorList>
            <person name="Kang D.-M."/>
            <person name="Oh H.-M."/>
            <person name="Cho J.-C."/>
        </authorList>
    </citation>
    <scope>NUCLEOTIDE SEQUENCE [LARGE SCALE GENOMIC DNA]</scope>
    <source>
        <strain evidence="3">ATCC BAA-594 / HTCC2503 / KCTC 12087</strain>
    </source>
</reference>
<evidence type="ECO:0000313" key="2">
    <source>
        <dbReference type="EMBL" id="ADM08190.1"/>
    </source>
</evidence>
<accession>E0TAY1</accession>
<protein>
    <submittedName>
        <fullName evidence="2">Uncharacterized protein</fullName>
    </submittedName>
</protein>
<evidence type="ECO:0000256" key="1">
    <source>
        <dbReference type="SAM" id="MobiDB-lite"/>
    </source>
</evidence>
<gene>
    <name evidence="2" type="ordered locus">PB2503_00547</name>
</gene>
<dbReference type="Proteomes" id="UP000001302">
    <property type="component" value="Chromosome"/>
</dbReference>
<dbReference type="EMBL" id="CP002156">
    <property type="protein sequence ID" value="ADM08190.1"/>
    <property type="molecule type" value="Genomic_DNA"/>
</dbReference>
<name>E0TAY1_PARBH</name>
<dbReference type="KEGG" id="pbr:PB2503_00547"/>